<dbReference type="GO" id="GO:0001716">
    <property type="term" value="F:L-amino-acid oxidase activity"/>
    <property type="evidence" value="ECO:0007669"/>
    <property type="project" value="TreeGrafter"/>
</dbReference>
<dbReference type="VEuPathDB" id="VectorBase:LDEU011061"/>
<organism evidence="2 3">
    <name type="scientific">Leptotrombidium deliense</name>
    <dbReference type="NCBI Taxonomy" id="299467"/>
    <lineage>
        <taxon>Eukaryota</taxon>
        <taxon>Metazoa</taxon>
        <taxon>Ecdysozoa</taxon>
        <taxon>Arthropoda</taxon>
        <taxon>Chelicerata</taxon>
        <taxon>Arachnida</taxon>
        <taxon>Acari</taxon>
        <taxon>Acariformes</taxon>
        <taxon>Trombidiformes</taxon>
        <taxon>Prostigmata</taxon>
        <taxon>Anystina</taxon>
        <taxon>Parasitengona</taxon>
        <taxon>Trombiculoidea</taxon>
        <taxon>Trombiculidae</taxon>
        <taxon>Leptotrombidium</taxon>
    </lineage>
</organism>
<evidence type="ECO:0000256" key="1">
    <source>
        <dbReference type="SAM" id="SignalP"/>
    </source>
</evidence>
<feature type="signal peptide" evidence="1">
    <location>
        <begin position="1"/>
        <end position="18"/>
    </location>
</feature>
<dbReference type="EMBL" id="NCKV01014328">
    <property type="protein sequence ID" value="RWS20979.1"/>
    <property type="molecule type" value="Genomic_DNA"/>
</dbReference>
<dbReference type="AlphaFoldDB" id="A0A443S0C3"/>
<keyword evidence="1" id="KW-0732">Signal</keyword>
<dbReference type="PANTHER" id="PTHR10742:SF342">
    <property type="entry name" value="AMINE OXIDASE"/>
    <property type="match status" value="1"/>
</dbReference>
<evidence type="ECO:0000313" key="2">
    <source>
        <dbReference type="EMBL" id="RWS20979.1"/>
    </source>
</evidence>
<dbReference type="InterPro" id="IPR036188">
    <property type="entry name" value="FAD/NAD-bd_sf"/>
</dbReference>
<dbReference type="PANTHER" id="PTHR10742">
    <property type="entry name" value="FLAVIN MONOAMINE OXIDASE"/>
    <property type="match status" value="1"/>
</dbReference>
<dbReference type="Gene3D" id="3.50.50.60">
    <property type="entry name" value="FAD/NAD(P)-binding domain"/>
    <property type="match status" value="1"/>
</dbReference>
<keyword evidence="3" id="KW-1185">Reference proteome</keyword>
<reference evidence="2 3" key="1">
    <citation type="journal article" date="2018" name="Gigascience">
        <title>Genomes of trombidid mites reveal novel predicted allergens and laterally-transferred genes associated with secondary metabolism.</title>
        <authorList>
            <person name="Dong X."/>
            <person name="Chaisiri K."/>
            <person name="Xia D."/>
            <person name="Armstrong S.D."/>
            <person name="Fang Y."/>
            <person name="Donnelly M.J."/>
            <person name="Kadowaki T."/>
            <person name="McGarry J.W."/>
            <person name="Darby A.C."/>
            <person name="Makepeace B.L."/>
        </authorList>
    </citation>
    <scope>NUCLEOTIDE SEQUENCE [LARGE SCALE GENOMIC DNA]</scope>
    <source>
        <strain evidence="2">UoL-UT</strain>
    </source>
</reference>
<dbReference type="SUPFAM" id="SSF51905">
    <property type="entry name" value="FAD/NAD(P)-binding domain"/>
    <property type="match status" value="1"/>
</dbReference>
<proteinExistence type="predicted"/>
<evidence type="ECO:0000313" key="3">
    <source>
        <dbReference type="Proteomes" id="UP000288716"/>
    </source>
</evidence>
<accession>A0A443S0C3</accession>
<dbReference type="Pfam" id="PF13450">
    <property type="entry name" value="NAD_binding_8"/>
    <property type="match status" value="1"/>
</dbReference>
<gene>
    <name evidence="2" type="ORF">B4U80_14199</name>
</gene>
<dbReference type="GO" id="GO:0009063">
    <property type="term" value="P:amino acid catabolic process"/>
    <property type="evidence" value="ECO:0007669"/>
    <property type="project" value="TreeGrafter"/>
</dbReference>
<dbReference type="OrthoDB" id="5046242at2759"/>
<comment type="caution">
    <text evidence="2">The sequence shown here is derived from an EMBL/GenBank/DDBJ whole genome shotgun (WGS) entry which is preliminary data.</text>
</comment>
<dbReference type="STRING" id="299467.A0A443S0C3"/>
<protein>
    <submittedName>
        <fullName evidence="2">Uncharacterized protein</fullName>
    </submittedName>
</protein>
<feature type="chain" id="PRO_5019438132" evidence="1">
    <location>
        <begin position="19"/>
        <end position="113"/>
    </location>
</feature>
<name>A0A443S0C3_9ACAR</name>
<dbReference type="Proteomes" id="UP000288716">
    <property type="component" value="Unassembled WGS sequence"/>
</dbReference>
<sequence>MNFIASIIYLTILFGVHSLKHEKESNSETNDEVLNVGIVGAGITGLYSAILLNELGIKYEILEASNRTGGRFYTWYYDNYNGANYNYVEIGAMRFPKIREFDIMIGQQNWSLI</sequence>
<dbReference type="InterPro" id="IPR050281">
    <property type="entry name" value="Flavin_monoamine_oxidase"/>
</dbReference>
<dbReference type="Gene3D" id="3.90.660.10">
    <property type="match status" value="1"/>
</dbReference>